<dbReference type="SMART" id="SM00317">
    <property type="entry name" value="SET"/>
    <property type="match status" value="1"/>
</dbReference>
<feature type="region of interest" description="Disordered" evidence="7">
    <location>
        <begin position="280"/>
        <end position="318"/>
    </location>
</feature>
<dbReference type="GO" id="GO:0008270">
    <property type="term" value="F:zinc ion binding"/>
    <property type="evidence" value="ECO:0007669"/>
    <property type="project" value="InterPro"/>
</dbReference>
<dbReference type="EMBL" id="AFYH01180338">
    <property type="status" value="NOT_ANNOTATED_CDS"/>
    <property type="molecule type" value="Genomic_DNA"/>
</dbReference>
<dbReference type="AlphaFoldDB" id="H3A8K7"/>
<evidence type="ECO:0000256" key="2">
    <source>
        <dbReference type="ARBA" id="ARBA00022454"/>
    </source>
</evidence>
<keyword evidence="5" id="KW-0156">Chromatin regulator</keyword>
<dbReference type="Pfam" id="PF21533">
    <property type="entry name" value="EHMT1-2_CRR"/>
    <property type="match status" value="1"/>
</dbReference>
<gene>
    <name evidence="10" type="primary">EHMT2</name>
</gene>
<dbReference type="Pfam" id="PF00023">
    <property type="entry name" value="Ank"/>
    <property type="match status" value="2"/>
</dbReference>
<proteinExistence type="predicted"/>
<dbReference type="Pfam" id="PF05033">
    <property type="entry name" value="Pre-SET"/>
    <property type="match status" value="1"/>
</dbReference>
<dbReference type="FunCoup" id="H3A8K7">
    <property type="interactions" value="2730"/>
</dbReference>
<comment type="subcellular location">
    <subcellularLocation>
        <location evidence="1">Chromosome</location>
    </subcellularLocation>
</comment>
<dbReference type="EMBL" id="AFYH01180337">
    <property type="status" value="NOT_ANNOTATED_CDS"/>
    <property type="molecule type" value="Genomic_DNA"/>
</dbReference>
<dbReference type="OMA" id="TTTKEHH"/>
<dbReference type="InterPro" id="IPR047762">
    <property type="entry name" value="EHMT_CRR"/>
</dbReference>
<evidence type="ECO:0000256" key="3">
    <source>
        <dbReference type="ARBA" id="ARBA00022603"/>
    </source>
</evidence>
<feature type="repeat" description="ANK" evidence="6">
    <location>
        <begin position="576"/>
        <end position="608"/>
    </location>
</feature>
<accession>H3A8K7</accession>
<dbReference type="STRING" id="7897.ENSLACP00000005978"/>
<dbReference type="CDD" id="cd10533">
    <property type="entry name" value="SET_EHMT2"/>
    <property type="match status" value="1"/>
</dbReference>
<feature type="domain" description="SET" evidence="8">
    <location>
        <begin position="764"/>
        <end position="881"/>
    </location>
</feature>
<dbReference type="GO" id="GO:0046974">
    <property type="term" value="F:histone H3K9 methyltransferase activity"/>
    <property type="evidence" value="ECO:0007669"/>
    <property type="project" value="TreeGrafter"/>
</dbReference>
<dbReference type="Pfam" id="PF00856">
    <property type="entry name" value="SET"/>
    <property type="match status" value="1"/>
</dbReference>
<dbReference type="Pfam" id="PF12796">
    <property type="entry name" value="Ank_2"/>
    <property type="match status" value="1"/>
</dbReference>
<keyword evidence="4" id="KW-0949">S-adenosyl-L-methionine</keyword>
<evidence type="ECO:0000313" key="11">
    <source>
        <dbReference type="Proteomes" id="UP000008672"/>
    </source>
</evidence>
<evidence type="ECO:0000256" key="6">
    <source>
        <dbReference type="PROSITE-ProRule" id="PRU00023"/>
    </source>
</evidence>
<dbReference type="CDD" id="cd20905">
    <property type="entry name" value="EHMT_ZBD"/>
    <property type="match status" value="1"/>
</dbReference>
<dbReference type="InterPro" id="IPR038034">
    <property type="entry name" value="SET_EHMT2"/>
</dbReference>
<dbReference type="Proteomes" id="UP000008672">
    <property type="component" value="Unassembled WGS sequence"/>
</dbReference>
<dbReference type="SMART" id="SM00468">
    <property type="entry name" value="PreSET"/>
    <property type="match status" value="1"/>
</dbReference>
<feature type="domain" description="Pre-SET" evidence="9">
    <location>
        <begin position="698"/>
        <end position="761"/>
    </location>
</feature>
<sequence length="936" mass="103349">MEDWEAEVGEDFSLFYDSYSADGRVDSDSKVSRVVCGISVSEGERAEDRLSELEEEDEEEEDDEGGESGNQSDRVGEVGFASRRSCSRDGGGGVKRDFVTSVRKPPAVMKRGGVAVITSNVPCCSCRPSCPVAGVSNDASSMETDKFEELPLCSCRMEAPKIDRISELANNKCMATESINGELSGCSNSIVKRETMRPSSRVPLMVLCESHRAKMVKHQCCPGCGYFCTAGTFLECHPDFRITHRFHKTCVSQLNGMIFCPHCGEDASEAQEITIAKADTSTPVPAPAPQGQAGDPTGRTDTTHPSARMRGNGEAKKSVMDPLADGIDSSGPSLTLPSGAIISAVGIPPGPGREALEKALVVQESERRKKLRFHPRQLYLSSKQGELQKVVLMLLDNLDPNFQTDQASRRTCLHVAAQKGYLEICHVLLQVRGGGGAEGGSGASSSDSQRAFPPPHTHTHAALKGASFMAPSSPELIWFKNRPGGGGVSSRFLTCTVADFPLAICVQDNGGWTPIIWAAEHRHIEAIKMLLARGADVTLRDNEENICLHWASFAGSADIAEVLLNAQCDLHAVNFHGDTPLHIAAREGYHDCVIFFFSRGADIDIPNKEGDSPLDLALESTDVWFALQLNRKLKQGIANRSFHTEKIISRDIARGYEKVPIPCVNAVDMEPCPEDYKYISENCETSTMNIDRNITHLQHCSCLDDCSSSNCLCGQLSIRCWYDKDRRLLQEFNKIEPPLIFECNQACTCWRTCKNRVVQEGIKVRLQLYRTAKMGWGVRALQDIPQGTFICEYVGELISDAEADVREDDSYLFDLDNKDGEVYCIDARYYGNISRFINHLCDPNIIPVRVFMLHQDLRFPRIAFFSSRDIKSGEELGFDYGDRFWDIKSKYFTCQCGSEKCKHSAEAIAQEQSRLARLEAYQETVPETGPLLLGNP</sequence>
<dbReference type="GO" id="GO:0000785">
    <property type="term" value="C:chromatin"/>
    <property type="evidence" value="ECO:0007669"/>
    <property type="project" value="TreeGrafter"/>
</dbReference>
<feature type="compositionally biased region" description="Basic and acidic residues" evidence="7">
    <location>
        <begin position="43"/>
        <end position="52"/>
    </location>
</feature>
<dbReference type="PRINTS" id="PR01415">
    <property type="entry name" value="ANKYRIN"/>
</dbReference>
<reference evidence="10" key="2">
    <citation type="submission" date="2025-08" db="UniProtKB">
        <authorList>
            <consortium name="Ensembl"/>
        </authorList>
    </citation>
    <scope>IDENTIFICATION</scope>
</reference>
<keyword evidence="11" id="KW-1185">Reference proteome</keyword>
<keyword evidence="3" id="KW-0489">Methyltransferase</keyword>
<dbReference type="Ensembl" id="ENSLACT00000006030.1">
    <property type="protein sequence ID" value="ENSLACP00000005978.1"/>
    <property type="gene ID" value="ENSLACG00000005307.1"/>
</dbReference>
<evidence type="ECO:0000259" key="8">
    <source>
        <dbReference type="PROSITE" id="PS50280"/>
    </source>
</evidence>
<dbReference type="InterPro" id="IPR002110">
    <property type="entry name" value="Ankyrin_rpt"/>
</dbReference>
<evidence type="ECO:0000313" key="10">
    <source>
        <dbReference type="Ensembl" id="ENSLACP00000005978.1"/>
    </source>
</evidence>
<evidence type="ECO:0000256" key="1">
    <source>
        <dbReference type="ARBA" id="ARBA00004286"/>
    </source>
</evidence>
<dbReference type="PROSITE" id="PS50088">
    <property type="entry name" value="ANK_REPEAT"/>
    <property type="match status" value="2"/>
</dbReference>
<dbReference type="eggNOG" id="KOG1082">
    <property type="taxonomic scope" value="Eukaryota"/>
</dbReference>
<dbReference type="SUPFAM" id="SSF82199">
    <property type="entry name" value="SET domain"/>
    <property type="match status" value="1"/>
</dbReference>
<dbReference type="Bgee" id="ENSLACG00000005307">
    <property type="expression patterns" value="Expressed in pharyngeal gill and 5 other cell types or tissues"/>
</dbReference>
<feature type="region of interest" description="Disordered" evidence="7">
    <location>
        <begin position="436"/>
        <end position="457"/>
    </location>
</feature>
<dbReference type="PROSITE" id="PS50297">
    <property type="entry name" value="ANK_REP_REGION"/>
    <property type="match status" value="2"/>
</dbReference>
<evidence type="ECO:0000259" key="9">
    <source>
        <dbReference type="PROSITE" id="PS50867"/>
    </source>
</evidence>
<dbReference type="HOGENOM" id="CLU_005790_1_0_1"/>
<dbReference type="InterPro" id="IPR007728">
    <property type="entry name" value="Pre-SET_dom"/>
</dbReference>
<dbReference type="EMBL" id="AFYH01180335">
    <property type="status" value="NOT_ANNOTATED_CDS"/>
    <property type="molecule type" value="Genomic_DNA"/>
</dbReference>
<evidence type="ECO:0000256" key="7">
    <source>
        <dbReference type="SAM" id="MobiDB-lite"/>
    </source>
</evidence>
<feature type="repeat" description="ANK" evidence="6">
    <location>
        <begin position="510"/>
        <end position="542"/>
    </location>
</feature>
<dbReference type="InParanoid" id="H3A8K7"/>
<dbReference type="InterPro" id="IPR043550">
    <property type="entry name" value="EHMT1/EHMT2"/>
</dbReference>
<keyword evidence="3" id="KW-0808">Transferase</keyword>
<dbReference type="InterPro" id="IPR036770">
    <property type="entry name" value="Ankyrin_rpt-contain_sf"/>
</dbReference>
<evidence type="ECO:0000256" key="4">
    <source>
        <dbReference type="ARBA" id="ARBA00022691"/>
    </source>
</evidence>
<dbReference type="PANTHER" id="PTHR46307:SF1">
    <property type="entry name" value="HISTONE-LYSINE N-METHYLTRANSFERASE EHMT2"/>
    <property type="match status" value="1"/>
</dbReference>
<dbReference type="Gene3D" id="2.170.270.10">
    <property type="entry name" value="SET domain"/>
    <property type="match status" value="1"/>
</dbReference>
<dbReference type="SMART" id="SM00248">
    <property type="entry name" value="ANK"/>
    <property type="match status" value="4"/>
</dbReference>
<organism evidence="10 11">
    <name type="scientific">Latimeria chalumnae</name>
    <name type="common">Coelacanth</name>
    <dbReference type="NCBI Taxonomy" id="7897"/>
    <lineage>
        <taxon>Eukaryota</taxon>
        <taxon>Metazoa</taxon>
        <taxon>Chordata</taxon>
        <taxon>Craniata</taxon>
        <taxon>Vertebrata</taxon>
        <taxon>Euteleostomi</taxon>
        <taxon>Coelacanthiformes</taxon>
        <taxon>Coelacanthidae</taxon>
        <taxon>Latimeria</taxon>
    </lineage>
</organism>
<dbReference type="EMBL" id="AFYH01180336">
    <property type="status" value="NOT_ANNOTATED_CDS"/>
    <property type="molecule type" value="Genomic_DNA"/>
</dbReference>
<dbReference type="EMBL" id="AFYH01180339">
    <property type="status" value="NOT_ANNOTATED_CDS"/>
    <property type="molecule type" value="Genomic_DNA"/>
</dbReference>
<name>H3A8K7_LATCH</name>
<reference evidence="10" key="3">
    <citation type="submission" date="2025-09" db="UniProtKB">
        <authorList>
            <consortium name="Ensembl"/>
        </authorList>
    </citation>
    <scope>IDENTIFICATION</scope>
</reference>
<dbReference type="FunFam" id="2.170.270.10:FF:000005">
    <property type="entry name" value="Euchromatic histone-lysine N-methyltransferase 2"/>
    <property type="match status" value="1"/>
</dbReference>
<dbReference type="PROSITE" id="PS50280">
    <property type="entry name" value="SET"/>
    <property type="match status" value="1"/>
</dbReference>
<dbReference type="Gene3D" id="1.25.40.20">
    <property type="entry name" value="Ankyrin repeat-containing domain"/>
    <property type="match status" value="1"/>
</dbReference>
<keyword evidence="6" id="KW-0040">ANK repeat</keyword>
<dbReference type="PROSITE" id="PS50867">
    <property type="entry name" value="PRE_SET"/>
    <property type="match status" value="1"/>
</dbReference>
<dbReference type="GO" id="GO:0005634">
    <property type="term" value="C:nucleus"/>
    <property type="evidence" value="ECO:0007669"/>
    <property type="project" value="InterPro"/>
</dbReference>
<keyword evidence="2" id="KW-0158">Chromosome</keyword>
<dbReference type="GO" id="GO:0032259">
    <property type="term" value="P:methylation"/>
    <property type="evidence" value="ECO:0007669"/>
    <property type="project" value="UniProtKB-KW"/>
</dbReference>
<dbReference type="GO" id="GO:0002039">
    <property type="term" value="F:p53 binding"/>
    <property type="evidence" value="ECO:0007669"/>
    <property type="project" value="InterPro"/>
</dbReference>
<evidence type="ECO:0000256" key="5">
    <source>
        <dbReference type="ARBA" id="ARBA00022853"/>
    </source>
</evidence>
<dbReference type="GeneTree" id="ENSGT00940000159459"/>
<protein>
    <submittedName>
        <fullName evidence="10">Euchromatic histone lysine methyltransferase 2</fullName>
    </submittedName>
</protein>
<dbReference type="InterPro" id="IPR001214">
    <property type="entry name" value="SET_dom"/>
</dbReference>
<feature type="compositionally biased region" description="Acidic residues" evidence="7">
    <location>
        <begin position="53"/>
        <end position="66"/>
    </location>
</feature>
<dbReference type="PANTHER" id="PTHR46307">
    <property type="entry name" value="G9A, ISOFORM B"/>
    <property type="match status" value="1"/>
</dbReference>
<dbReference type="InterPro" id="IPR046341">
    <property type="entry name" value="SET_dom_sf"/>
</dbReference>
<reference evidence="11" key="1">
    <citation type="submission" date="2011-08" db="EMBL/GenBank/DDBJ databases">
        <title>The draft genome of Latimeria chalumnae.</title>
        <authorList>
            <person name="Di Palma F."/>
            <person name="Alfoldi J."/>
            <person name="Johnson J."/>
            <person name="Berlin A."/>
            <person name="Gnerre S."/>
            <person name="Jaffe D."/>
            <person name="MacCallum I."/>
            <person name="Young S."/>
            <person name="Walker B.J."/>
            <person name="Lander E."/>
            <person name="Lindblad-Toh K."/>
        </authorList>
    </citation>
    <scope>NUCLEOTIDE SEQUENCE [LARGE SCALE GENOMIC DNA]</scope>
    <source>
        <strain evidence="11">Wild caught</strain>
    </source>
</reference>
<feature type="region of interest" description="Disordered" evidence="7">
    <location>
        <begin position="43"/>
        <end position="76"/>
    </location>
</feature>
<dbReference type="GO" id="GO:0000122">
    <property type="term" value="P:negative regulation of transcription by RNA polymerase II"/>
    <property type="evidence" value="ECO:0007669"/>
    <property type="project" value="TreeGrafter"/>
</dbReference>
<dbReference type="SUPFAM" id="SSF48403">
    <property type="entry name" value="Ankyrin repeat"/>
    <property type="match status" value="1"/>
</dbReference>